<reference evidence="3" key="1">
    <citation type="submission" date="2021-01" db="EMBL/GenBank/DDBJ databases">
        <authorList>
            <person name="Zahm M."/>
            <person name="Roques C."/>
            <person name="Cabau C."/>
            <person name="Klopp C."/>
            <person name="Donnadieu C."/>
            <person name="Jouanno E."/>
            <person name="Lampietro C."/>
            <person name="Louis A."/>
            <person name="Herpin A."/>
            <person name="Echchiki A."/>
            <person name="Berthelot C."/>
            <person name="Parey E."/>
            <person name="Roest-Crollius H."/>
            <person name="Braasch I."/>
            <person name="Postlethwait J."/>
            <person name="Bobe J."/>
            <person name="Montfort J."/>
            <person name="Bouchez O."/>
            <person name="Begum T."/>
            <person name="Mejri S."/>
            <person name="Adams A."/>
            <person name="Chen W.-J."/>
            <person name="Guiguen Y."/>
        </authorList>
    </citation>
    <scope>NUCLEOTIDE SEQUENCE</scope>
    <source>
        <tissue evidence="3">Blood</tissue>
    </source>
</reference>
<evidence type="ECO:0000256" key="1">
    <source>
        <dbReference type="SAM" id="MobiDB-lite"/>
    </source>
</evidence>
<dbReference type="EMBL" id="JAERUA010000006">
    <property type="protein sequence ID" value="KAI1898239.1"/>
    <property type="molecule type" value="Genomic_DNA"/>
</dbReference>
<dbReference type="GO" id="GO:0030036">
    <property type="term" value="P:actin cytoskeleton organization"/>
    <property type="evidence" value="ECO:0007669"/>
    <property type="project" value="TreeGrafter"/>
</dbReference>
<keyword evidence="4" id="KW-1185">Reference proteome</keyword>
<comment type="caution">
    <text evidence="3">The sequence shown here is derived from an EMBL/GenBank/DDBJ whole genome shotgun (WGS) entry which is preliminary data.</text>
</comment>
<dbReference type="Pfam" id="PF07647">
    <property type="entry name" value="SAM_2"/>
    <property type="match status" value="1"/>
</dbReference>
<evidence type="ECO:0000313" key="4">
    <source>
        <dbReference type="Proteomes" id="UP000829720"/>
    </source>
</evidence>
<feature type="region of interest" description="Disordered" evidence="1">
    <location>
        <begin position="114"/>
        <end position="166"/>
    </location>
</feature>
<accession>A0A8T3DL82</accession>
<name>A0A8T3DL82_9TELE</name>
<dbReference type="InterPro" id="IPR001660">
    <property type="entry name" value="SAM"/>
</dbReference>
<dbReference type="GO" id="GO:0035023">
    <property type="term" value="P:regulation of Rho protein signal transduction"/>
    <property type="evidence" value="ECO:0007669"/>
    <property type="project" value="TreeGrafter"/>
</dbReference>
<proteinExistence type="predicted"/>
<gene>
    <name evidence="3" type="ORF">AGOR_G00070290</name>
</gene>
<dbReference type="InterPro" id="IPR013761">
    <property type="entry name" value="SAM/pointed_sf"/>
</dbReference>
<dbReference type="CDD" id="cd09538">
    <property type="entry name" value="SAM_DLC1_2-like"/>
    <property type="match status" value="1"/>
</dbReference>
<evidence type="ECO:0000313" key="3">
    <source>
        <dbReference type="EMBL" id="KAI1898239.1"/>
    </source>
</evidence>
<protein>
    <recommendedName>
        <fullName evidence="2">SAM domain-containing protein</fullName>
    </recommendedName>
</protein>
<dbReference type="GO" id="GO:0005096">
    <property type="term" value="F:GTPase activator activity"/>
    <property type="evidence" value="ECO:0007669"/>
    <property type="project" value="TreeGrafter"/>
</dbReference>
<dbReference type="PANTHER" id="PTHR12659">
    <property type="entry name" value="RHO-TYPE GTPASE ACTIVATING PROTEIN"/>
    <property type="match status" value="1"/>
</dbReference>
<dbReference type="SUPFAM" id="SSF47769">
    <property type="entry name" value="SAM/Pointed domain"/>
    <property type="match status" value="1"/>
</dbReference>
<sequence length="166" mass="18657">MRTLKKFDPLLCESEHEAKEACNWLRAAGFPQYAQLYEDGLFPIDISSVKKDHDFLDRDSLKSLCRRLTALNKCASMKLEVHFQRKESEDSEEDDLCAISDRWAFQRDSKRWSRLDPIRCPSPSSSPSPSPGVEGTETPRRHGAAGRVSSVTSATWVQPRSTAAAA</sequence>
<dbReference type="PANTHER" id="PTHR12659:SF3">
    <property type="entry name" value="STAR-RELATED LIPID TRANSFER PROTEIN 8"/>
    <property type="match status" value="1"/>
</dbReference>
<organism evidence="3 4">
    <name type="scientific">Albula goreensis</name>
    <dbReference type="NCBI Taxonomy" id="1534307"/>
    <lineage>
        <taxon>Eukaryota</taxon>
        <taxon>Metazoa</taxon>
        <taxon>Chordata</taxon>
        <taxon>Craniata</taxon>
        <taxon>Vertebrata</taxon>
        <taxon>Euteleostomi</taxon>
        <taxon>Actinopterygii</taxon>
        <taxon>Neopterygii</taxon>
        <taxon>Teleostei</taxon>
        <taxon>Albuliformes</taxon>
        <taxon>Albulidae</taxon>
        <taxon>Albula</taxon>
    </lineage>
</organism>
<dbReference type="OrthoDB" id="10003330at2759"/>
<dbReference type="Proteomes" id="UP000829720">
    <property type="component" value="Unassembled WGS sequence"/>
</dbReference>
<feature type="compositionally biased region" description="Polar residues" evidence="1">
    <location>
        <begin position="149"/>
        <end position="166"/>
    </location>
</feature>
<evidence type="ECO:0000259" key="2">
    <source>
        <dbReference type="Pfam" id="PF07647"/>
    </source>
</evidence>
<dbReference type="Gene3D" id="1.10.287.2070">
    <property type="match status" value="1"/>
</dbReference>
<feature type="domain" description="SAM" evidence="2">
    <location>
        <begin position="19"/>
        <end position="78"/>
    </location>
</feature>
<dbReference type="AlphaFoldDB" id="A0A8T3DL82"/>